<evidence type="ECO:0000256" key="6">
    <source>
        <dbReference type="ARBA" id="ARBA00023136"/>
    </source>
</evidence>
<feature type="domain" description="Ig-like" evidence="10">
    <location>
        <begin position="399"/>
        <end position="471"/>
    </location>
</feature>
<evidence type="ECO:0000256" key="9">
    <source>
        <dbReference type="SAM" id="Phobius"/>
    </source>
</evidence>
<dbReference type="InterPro" id="IPR013151">
    <property type="entry name" value="Immunoglobulin_dom"/>
</dbReference>
<evidence type="ECO:0000256" key="5">
    <source>
        <dbReference type="ARBA" id="ARBA00022989"/>
    </source>
</evidence>
<dbReference type="SMART" id="SM00408">
    <property type="entry name" value="IGc2"/>
    <property type="match status" value="1"/>
</dbReference>
<evidence type="ECO:0000313" key="11">
    <source>
        <dbReference type="EMBL" id="ESP05058.1"/>
    </source>
</evidence>
<dbReference type="Pfam" id="PF00047">
    <property type="entry name" value="ig"/>
    <property type="match status" value="1"/>
</dbReference>
<keyword evidence="3 9" id="KW-0812">Transmembrane</keyword>
<dbReference type="PANTHER" id="PTHR32178">
    <property type="entry name" value="FAM187"/>
    <property type="match status" value="1"/>
</dbReference>
<keyword evidence="6 9" id="KW-0472">Membrane</keyword>
<name>V4B3T4_LOTGI</name>
<feature type="region of interest" description="Disordered" evidence="8">
    <location>
        <begin position="1"/>
        <end position="26"/>
    </location>
</feature>
<dbReference type="InterPro" id="IPR013783">
    <property type="entry name" value="Ig-like_fold"/>
</dbReference>
<dbReference type="InterPro" id="IPR003599">
    <property type="entry name" value="Ig_sub"/>
</dbReference>
<dbReference type="OrthoDB" id="6434091at2759"/>
<protein>
    <recommendedName>
        <fullName evidence="10">Ig-like domain-containing protein</fullName>
    </recommendedName>
</protein>
<dbReference type="AlphaFoldDB" id="V4B3T4"/>
<dbReference type="InterPro" id="IPR039311">
    <property type="entry name" value="FAM187A/B"/>
</dbReference>
<sequence length="539" mass="61967">MTSHGPECRLLTHTDGQVGRSRRRTSHKMNVRPSLLLSGVLFFYFLPVESSGDSGITELKVRIDGQEVDLGIPGFNSPEQNTTLRMNEDFEFVQDLDNIKDSELLQNELIKRLRRSSVMQYDRKGPACFNRLEKMKQGAKNMAVQYAILVDKGQTAQMTCHFCQDETTDKFKPMNWYKLNRAQDGYYRFNEIGLDMHDNPKKNRRSKTVDHTLTIKRATENDVGSYFCHDFKKADRLIGRIMDADDIKSILSDTSSFRFLYHLDVMRSSDAEIKEVDHNLRLITEWQKWGPCSKCGQPGVRKRLGLCIVEKKDVKYKCSPWFVESVMASNPTGIPCRSTIFTNHINVDHRSDEIVKEPCVERCTKKKKKETSNVAKLNDVMFRKQKVGFAGNAVRVIYGRELKMSCPGANLDTTVTWFFKDKPLEAAALAKRTKGRMTIDIHNVLTIKKLELTDSGKYVCAMNKKKKVEIVLDVFMDNTVELWEYSLYLLATYPINLMIFLSLLVVRHRQYKVGVVLTEKKIKMLEGMSSSESSSDDEF</sequence>
<evidence type="ECO:0000256" key="7">
    <source>
        <dbReference type="ARBA" id="ARBA00023180"/>
    </source>
</evidence>
<dbReference type="KEGG" id="lgi:LOTGIDRAFT_227775"/>
<dbReference type="OMA" id="AWDKDST"/>
<proteinExistence type="inferred from homology"/>
<evidence type="ECO:0000256" key="8">
    <source>
        <dbReference type="SAM" id="MobiDB-lite"/>
    </source>
</evidence>
<evidence type="ECO:0000256" key="2">
    <source>
        <dbReference type="ARBA" id="ARBA00008727"/>
    </source>
</evidence>
<keyword evidence="12" id="KW-1185">Reference proteome</keyword>
<dbReference type="InterPro" id="IPR036179">
    <property type="entry name" value="Ig-like_dom_sf"/>
</dbReference>
<feature type="transmembrane region" description="Helical" evidence="9">
    <location>
        <begin position="485"/>
        <end position="506"/>
    </location>
</feature>
<dbReference type="InterPro" id="IPR013106">
    <property type="entry name" value="Ig_V-set"/>
</dbReference>
<dbReference type="EMBL" id="KB199650">
    <property type="protein sequence ID" value="ESP05058.1"/>
    <property type="molecule type" value="Genomic_DNA"/>
</dbReference>
<evidence type="ECO:0000256" key="3">
    <source>
        <dbReference type="ARBA" id="ARBA00022692"/>
    </source>
</evidence>
<gene>
    <name evidence="11" type="ORF">LOTGIDRAFT_227775</name>
</gene>
<dbReference type="GO" id="GO:0016020">
    <property type="term" value="C:membrane"/>
    <property type="evidence" value="ECO:0007669"/>
    <property type="project" value="UniProtKB-SubCell"/>
</dbReference>
<dbReference type="PANTHER" id="PTHR32178:SF6">
    <property type="entry name" value="IG-LIKE DOMAIN-CONTAINING PROTEIN"/>
    <property type="match status" value="1"/>
</dbReference>
<evidence type="ECO:0000313" key="12">
    <source>
        <dbReference type="Proteomes" id="UP000030746"/>
    </source>
</evidence>
<keyword evidence="5 9" id="KW-1133">Transmembrane helix</keyword>
<dbReference type="SUPFAM" id="SSF48726">
    <property type="entry name" value="Immunoglobulin"/>
    <property type="match status" value="2"/>
</dbReference>
<dbReference type="InterPro" id="IPR003598">
    <property type="entry name" value="Ig_sub2"/>
</dbReference>
<dbReference type="Pfam" id="PF07686">
    <property type="entry name" value="V-set"/>
    <property type="match status" value="1"/>
</dbReference>
<keyword evidence="7" id="KW-0325">Glycoprotein</keyword>
<feature type="domain" description="Ig-like" evidence="10">
    <location>
        <begin position="126"/>
        <end position="228"/>
    </location>
</feature>
<dbReference type="CTD" id="20247426"/>
<evidence type="ECO:0000256" key="4">
    <source>
        <dbReference type="ARBA" id="ARBA00022729"/>
    </source>
</evidence>
<dbReference type="HOGENOM" id="CLU_505572_0_0_1"/>
<dbReference type="SMART" id="SM00409">
    <property type="entry name" value="IG"/>
    <property type="match status" value="2"/>
</dbReference>
<dbReference type="InterPro" id="IPR007110">
    <property type="entry name" value="Ig-like_dom"/>
</dbReference>
<dbReference type="GeneID" id="20247426"/>
<dbReference type="Proteomes" id="UP000030746">
    <property type="component" value="Unassembled WGS sequence"/>
</dbReference>
<evidence type="ECO:0000256" key="1">
    <source>
        <dbReference type="ARBA" id="ARBA00004479"/>
    </source>
</evidence>
<reference evidence="11 12" key="1">
    <citation type="journal article" date="2013" name="Nature">
        <title>Insights into bilaterian evolution from three spiralian genomes.</title>
        <authorList>
            <person name="Simakov O."/>
            <person name="Marletaz F."/>
            <person name="Cho S.J."/>
            <person name="Edsinger-Gonzales E."/>
            <person name="Havlak P."/>
            <person name="Hellsten U."/>
            <person name="Kuo D.H."/>
            <person name="Larsson T."/>
            <person name="Lv J."/>
            <person name="Arendt D."/>
            <person name="Savage R."/>
            <person name="Osoegawa K."/>
            <person name="de Jong P."/>
            <person name="Grimwood J."/>
            <person name="Chapman J.A."/>
            <person name="Shapiro H."/>
            <person name="Aerts A."/>
            <person name="Otillar R.P."/>
            <person name="Terry A.Y."/>
            <person name="Boore J.L."/>
            <person name="Grigoriev I.V."/>
            <person name="Lindberg D.R."/>
            <person name="Seaver E.C."/>
            <person name="Weisblat D.A."/>
            <person name="Putnam N.H."/>
            <person name="Rokhsar D.S."/>
        </authorList>
    </citation>
    <scope>NUCLEOTIDE SEQUENCE [LARGE SCALE GENOMIC DNA]</scope>
</reference>
<organism evidence="11 12">
    <name type="scientific">Lottia gigantea</name>
    <name type="common">Giant owl limpet</name>
    <dbReference type="NCBI Taxonomy" id="225164"/>
    <lineage>
        <taxon>Eukaryota</taxon>
        <taxon>Metazoa</taxon>
        <taxon>Spiralia</taxon>
        <taxon>Lophotrochozoa</taxon>
        <taxon>Mollusca</taxon>
        <taxon>Gastropoda</taxon>
        <taxon>Patellogastropoda</taxon>
        <taxon>Lottioidea</taxon>
        <taxon>Lottiidae</taxon>
        <taxon>Lottia</taxon>
    </lineage>
</organism>
<dbReference type="RefSeq" id="XP_009043603.1">
    <property type="nucleotide sequence ID" value="XM_009045355.1"/>
</dbReference>
<dbReference type="PROSITE" id="PS50835">
    <property type="entry name" value="IG_LIKE"/>
    <property type="match status" value="2"/>
</dbReference>
<keyword evidence="4" id="KW-0732">Signal</keyword>
<evidence type="ECO:0000259" key="10">
    <source>
        <dbReference type="PROSITE" id="PS50835"/>
    </source>
</evidence>
<dbReference type="Gene3D" id="2.60.40.10">
    <property type="entry name" value="Immunoglobulins"/>
    <property type="match status" value="2"/>
</dbReference>
<comment type="subcellular location">
    <subcellularLocation>
        <location evidence="1">Membrane</location>
        <topology evidence="1">Single-pass type I membrane protein</topology>
    </subcellularLocation>
</comment>
<feature type="compositionally biased region" description="Basic and acidic residues" evidence="8">
    <location>
        <begin position="1"/>
        <end position="12"/>
    </location>
</feature>
<dbReference type="STRING" id="225164.V4B3T4"/>
<comment type="similarity">
    <text evidence="2">Belongs to the FAM187 family.</text>
</comment>
<accession>V4B3T4</accession>